<dbReference type="Proteomes" id="UP000193560">
    <property type="component" value="Unassembled WGS sequence"/>
</dbReference>
<dbReference type="AlphaFoldDB" id="A0A1X2IA41"/>
<feature type="compositionally biased region" description="Low complexity" evidence="3">
    <location>
        <begin position="190"/>
        <end position="218"/>
    </location>
</feature>
<evidence type="ECO:0000259" key="4">
    <source>
        <dbReference type="PROSITE" id="PS50217"/>
    </source>
</evidence>
<dbReference type="GO" id="GO:0090575">
    <property type="term" value="C:RNA polymerase II transcription regulator complex"/>
    <property type="evidence" value="ECO:0007669"/>
    <property type="project" value="TreeGrafter"/>
</dbReference>
<dbReference type="CDD" id="cd14688">
    <property type="entry name" value="bZIP_YAP"/>
    <property type="match status" value="1"/>
</dbReference>
<comment type="subcellular location">
    <subcellularLocation>
        <location evidence="1">Nucleus</location>
    </subcellularLocation>
</comment>
<dbReference type="InterPro" id="IPR004827">
    <property type="entry name" value="bZIP"/>
</dbReference>
<comment type="caution">
    <text evidence="5">The sequence shown here is derived from an EMBL/GenBank/DDBJ whole genome shotgun (WGS) entry which is preliminary data.</text>
</comment>
<evidence type="ECO:0000256" key="2">
    <source>
        <dbReference type="ARBA" id="ARBA00023242"/>
    </source>
</evidence>
<dbReference type="InterPro" id="IPR021833">
    <property type="entry name" value="DUF3425"/>
</dbReference>
<dbReference type="SUPFAM" id="SSF57959">
    <property type="entry name" value="Leucine zipper domain"/>
    <property type="match status" value="1"/>
</dbReference>
<evidence type="ECO:0000256" key="1">
    <source>
        <dbReference type="ARBA" id="ARBA00004123"/>
    </source>
</evidence>
<evidence type="ECO:0000256" key="3">
    <source>
        <dbReference type="SAM" id="MobiDB-lite"/>
    </source>
</evidence>
<dbReference type="GO" id="GO:0001228">
    <property type="term" value="F:DNA-binding transcription activator activity, RNA polymerase II-specific"/>
    <property type="evidence" value="ECO:0007669"/>
    <property type="project" value="TreeGrafter"/>
</dbReference>
<protein>
    <recommendedName>
        <fullName evidence="4">BZIP domain-containing protein</fullName>
    </recommendedName>
</protein>
<accession>A0A1X2IA41</accession>
<dbReference type="PANTHER" id="PTHR40621:SF6">
    <property type="entry name" value="AP-1-LIKE TRANSCRIPTION FACTOR YAP1-RELATED"/>
    <property type="match status" value="1"/>
</dbReference>
<dbReference type="Pfam" id="PF00170">
    <property type="entry name" value="bZIP_1"/>
    <property type="match status" value="1"/>
</dbReference>
<evidence type="ECO:0000313" key="6">
    <source>
        <dbReference type="Proteomes" id="UP000193560"/>
    </source>
</evidence>
<keyword evidence="6" id="KW-1185">Reference proteome</keyword>
<feature type="compositionally biased region" description="Basic and acidic residues" evidence="3">
    <location>
        <begin position="234"/>
        <end position="245"/>
    </location>
</feature>
<dbReference type="PANTHER" id="PTHR40621">
    <property type="entry name" value="TRANSCRIPTION FACTOR KAPC-RELATED"/>
    <property type="match status" value="1"/>
</dbReference>
<dbReference type="SMART" id="SM00338">
    <property type="entry name" value="BRLZ"/>
    <property type="match status" value="1"/>
</dbReference>
<name>A0A1X2IA41_9FUNG</name>
<keyword evidence="2" id="KW-0539">Nucleus</keyword>
<feature type="region of interest" description="Disordered" evidence="3">
    <location>
        <begin position="18"/>
        <end position="82"/>
    </location>
</feature>
<dbReference type="InterPro" id="IPR050936">
    <property type="entry name" value="AP-1-like"/>
</dbReference>
<dbReference type="PROSITE" id="PS00036">
    <property type="entry name" value="BZIP_BASIC"/>
    <property type="match status" value="1"/>
</dbReference>
<dbReference type="EMBL" id="MCGE01000018">
    <property type="protein sequence ID" value="ORZ12620.1"/>
    <property type="molecule type" value="Genomic_DNA"/>
</dbReference>
<sequence length="469" mass="53608">MSIPQPYMYASNMTDYQQMSIPAPTPTPTLPPIASRATTDHDNSSTKIRRKPGRRPNPASPAHRKEQNRAAQRAFRERKERRLHDLETTIRAIQEQHHSTAKELKKTKKQLEEVKSENWYIKGVMLTLQFMCMLHNIGIPPHSPYLSEETIAEMAKTHPHSTEAYITAYTSHNNDMKQELNADISNQSVSSPNDNLYNSNSNNNNNNSSRSNSNSISTPSPPLPNDEMDPTMATKDEDSGHHERQGYTSSTEPIFKQEDIERKMKDTDDDDDNDAEDSSSTTSAIQHIHLQLRIQSSFSDMSNTPQPSERLQMTPLQRAVAHDARIDLIPCPQMRDRLIIFRDQMDYDRCFSMLLDSAVFHGGDPTLSKNWELPHSFYGDYWFLCSKYDMETEARWRQMKNLHWSHGQARTTWSLPSYPAVSQTNHPLPLNDSSLEPQATPPSLDDMMTMMKSLSASVDQANGMNHLKY</sequence>
<organism evidence="5 6">
    <name type="scientific">Absidia repens</name>
    <dbReference type="NCBI Taxonomy" id="90262"/>
    <lineage>
        <taxon>Eukaryota</taxon>
        <taxon>Fungi</taxon>
        <taxon>Fungi incertae sedis</taxon>
        <taxon>Mucoromycota</taxon>
        <taxon>Mucoromycotina</taxon>
        <taxon>Mucoromycetes</taxon>
        <taxon>Mucorales</taxon>
        <taxon>Cunninghamellaceae</taxon>
        <taxon>Absidia</taxon>
    </lineage>
</organism>
<feature type="compositionally biased region" description="Acidic residues" evidence="3">
    <location>
        <begin position="267"/>
        <end position="277"/>
    </location>
</feature>
<feature type="domain" description="BZIP" evidence="4">
    <location>
        <begin position="64"/>
        <end position="117"/>
    </location>
</feature>
<dbReference type="InterPro" id="IPR046347">
    <property type="entry name" value="bZIP_sf"/>
</dbReference>
<dbReference type="PROSITE" id="PS50217">
    <property type="entry name" value="BZIP"/>
    <property type="match status" value="1"/>
</dbReference>
<dbReference type="STRING" id="90262.A0A1X2IA41"/>
<feature type="region of interest" description="Disordered" evidence="3">
    <location>
        <begin position="186"/>
        <end position="284"/>
    </location>
</feature>
<proteinExistence type="predicted"/>
<dbReference type="OrthoDB" id="2593073at2759"/>
<dbReference type="GO" id="GO:0000976">
    <property type="term" value="F:transcription cis-regulatory region binding"/>
    <property type="evidence" value="ECO:0007669"/>
    <property type="project" value="InterPro"/>
</dbReference>
<feature type="compositionally biased region" description="Basic and acidic residues" evidence="3">
    <location>
        <begin position="63"/>
        <end position="82"/>
    </location>
</feature>
<feature type="compositionally biased region" description="Basic and acidic residues" evidence="3">
    <location>
        <begin position="255"/>
        <end position="266"/>
    </location>
</feature>
<dbReference type="Pfam" id="PF11905">
    <property type="entry name" value="DUF3425"/>
    <property type="match status" value="1"/>
</dbReference>
<evidence type="ECO:0000313" key="5">
    <source>
        <dbReference type="EMBL" id="ORZ12620.1"/>
    </source>
</evidence>
<gene>
    <name evidence="5" type="ORF">BCR42DRAFT_355714</name>
</gene>
<dbReference type="Gene3D" id="1.20.5.170">
    <property type="match status" value="1"/>
</dbReference>
<reference evidence="5 6" key="1">
    <citation type="submission" date="2016-07" db="EMBL/GenBank/DDBJ databases">
        <title>Pervasive Adenine N6-methylation of Active Genes in Fungi.</title>
        <authorList>
            <consortium name="DOE Joint Genome Institute"/>
            <person name="Mondo S.J."/>
            <person name="Dannebaum R.O."/>
            <person name="Kuo R.C."/>
            <person name="Labutti K."/>
            <person name="Haridas S."/>
            <person name="Kuo A."/>
            <person name="Salamov A."/>
            <person name="Ahrendt S.R."/>
            <person name="Lipzen A."/>
            <person name="Sullivan W."/>
            <person name="Andreopoulos W.B."/>
            <person name="Clum A."/>
            <person name="Lindquist E."/>
            <person name="Daum C."/>
            <person name="Ramamoorthy G.K."/>
            <person name="Gryganskyi A."/>
            <person name="Culley D."/>
            <person name="Magnuson J.K."/>
            <person name="James T.Y."/>
            <person name="O'Malley M.A."/>
            <person name="Stajich J.E."/>
            <person name="Spatafora J.W."/>
            <person name="Visel A."/>
            <person name="Grigoriev I.V."/>
        </authorList>
    </citation>
    <scope>NUCLEOTIDE SEQUENCE [LARGE SCALE GENOMIC DNA]</scope>
    <source>
        <strain evidence="5 6">NRRL 1336</strain>
    </source>
</reference>